<gene>
    <name evidence="3" type="ORF">KILIM_083_00130</name>
</gene>
<dbReference type="InterPro" id="IPR047682">
    <property type="entry name" value="SepH-like"/>
</dbReference>
<feature type="compositionally biased region" description="Low complexity" evidence="1">
    <location>
        <begin position="367"/>
        <end position="393"/>
    </location>
</feature>
<feature type="compositionally biased region" description="Low complexity" evidence="1">
    <location>
        <begin position="286"/>
        <end position="295"/>
    </location>
</feature>
<feature type="compositionally biased region" description="Basic residues" evidence="1">
    <location>
        <begin position="730"/>
        <end position="739"/>
    </location>
</feature>
<feature type="compositionally biased region" description="Low complexity" evidence="1">
    <location>
        <begin position="454"/>
        <end position="496"/>
    </location>
</feature>
<dbReference type="Pfam" id="PF11268">
    <property type="entry name" value="DUF3071"/>
    <property type="match status" value="1"/>
</dbReference>
<dbReference type="EMBL" id="BAHD01000083">
    <property type="protein sequence ID" value="GAB97817.1"/>
    <property type="molecule type" value="Genomic_DNA"/>
</dbReference>
<feature type="compositionally biased region" description="Low complexity" evidence="1">
    <location>
        <begin position="653"/>
        <end position="664"/>
    </location>
</feature>
<dbReference type="STRING" id="1184609.KILIM_083_00130"/>
<feature type="region of interest" description="Disordered" evidence="1">
    <location>
        <begin position="273"/>
        <end position="757"/>
    </location>
</feature>
<dbReference type="AlphaFoldDB" id="K6X0G0"/>
<dbReference type="eggNOG" id="ENOG502ZCFK">
    <property type="taxonomic scope" value="Bacteria"/>
</dbReference>
<name>K6X0G0_9MICO</name>
<proteinExistence type="predicted"/>
<feature type="compositionally biased region" description="Low complexity" evidence="1">
    <location>
        <begin position="672"/>
        <end position="688"/>
    </location>
</feature>
<feature type="compositionally biased region" description="Low complexity" evidence="1">
    <location>
        <begin position="607"/>
        <end position="642"/>
    </location>
</feature>
<protein>
    <recommendedName>
        <fullName evidence="2">DUF3071 domain-containing protein</fullName>
    </recommendedName>
</protein>
<dbReference type="RefSeq" id="WP_006594349.1">
    <property type="nucleotide sequence ID" value="NZ_BAHD01000083.1"/>
</dbReference>
<reference evidence="3 4" key="1">
    <citation type="submission" date="2012-08" db="EMBL/GenBank/DDBJ databases">
        <title>Whole genome shotgun sequence of Kineosphaera limosa NBRC 100340.</title>
        <authorList>
            <person name="Yoshida I."/>
            <person name="Isaki S."/>
            <person name="Hosoyama A."/>
            <person name="Tsuchikane K."/>
            <person name="Katsumata H."/>
            <person name="Ando Y."/>
            <person name="Ohji S."/>
            <person name="Hamada M."/>
            <person name="Tamura T."/>
            <person name="Yamazoe A."/>
            <person name="Yamazaki S."/>
            <person name="Fujita N."/>
        </authorList>
    </citation>
    <scope>NUCLEOTIDE SEQUENCE [LARGE SCALE GENOMIC DNA]</scope>
    <source>
        <strain evidence="3 4">NBRC 100340</strain>
    </source>
</reference>
<accession>K6X0G0</accession>
<feature type="compositionally biased region" description="Low complexity" evidence="1">
    <location>
        <begin position="542"/>
        <end position="558"/>
    </location>
</feature>
<feature type="compositionally biased region" description="Basic and acidic residues" evidence="1">
    <location>
        <begin position="327"/>
        <end position="336"/>
    </location>
</feature>
<feature type="compositionally biased region" description="Low complexity" evidence="1">
    <location>
        <begin position="307"/>
        <end position="323"/>
    </location>
</feature>
<dbReference type="InterPro" id="IPR021421">
    <property type="entry name" value="DUF3071"/>
</dbReference>
<feature type="region of interest" description="Disordered" evidence="1">
    <location>
        <begin position="177"/>
        <end position="254"/>
    </location>
</feature>
<evidence type="ECO:0000259" key="2">
    <source>
        <dbReference type="Pfam" id="PF11268"/>
    </source>
</evidence>
<evidence type="ECO:0000313" key="3">
    <source>
        <dbReference type="EMBL" id="GAB97817.1"/>
    </source>
</evidence>
<evidence type="ECO:0000313" key="4">
    <source>
        <dbReference type="Proteomes" id="UP000008366"/>
    </source>
</evidence>
<keyword evidence="4" id="KW-1185">Reference proteome</keyword>
<dbReference type="Proteomes" id="UP000008366">
    <property type="component" value="Unassembled WGS sequence"/>
</dbReference>
<comment type="caution">
    <text evidence="3">The sequence shown here is derived from an EMBL/GenBank/DDBJ whole genome shotgun (WGS) entry which is preliminary data.</text>
</comment>
<sequence length="757" mass="78642">MPDLHLIGVHEDGEHLLLSGRGGQEFRLPIDDTLRALLRREYAQARTDAEPMRPTEVQAMIRAGASAQEAAERAGWSVEKVHRYEGPILAERAHIARLAGDAHVPTHGSDPVTLGERVERRLESRGVPSEQVEWDSWRSEDGQWTVELGFPAGGRRRVASWFFSRSGMTVTPVDDEARWLTGDDSPGQPQAPRGRTLPTRGAAQEWRQENAQEWQPEAPQEWDHDAGRDPVAGHQEHRPERATGASRGETLQADRARRDVYQQVGHEQVLYRQGSAHPGAQHQDRAGQPGTATPGAGRGESEHTPDGGRAASRPARGAGAASPQELGRPERGRAVDPDSELMSDLRERAAQRGRRRPRRLPSGGRGARAASPTASGTTDSGTTDSGTTDSVAPPAGPTPPTAAGTAPTDIPDVGVAPDPEAVPLEPLDYDPQRDGLPPAAHANPAEDGPDGRPEPAAADLAPAAPDLAPAAPDAAPAAADAAEAGAAPASAPSDDAAITEATSESSEHGTAEQSTAAAEPVQAEEARRSTGVRSQARHTEPELPLGEVPPEAAADDAAQGTPEGAAVQTPTESTGSAADPSVGEVPEILDSPGLSDTLESPETPGEPADQPPAAAADTKAAEAAEQPEAQTSETTPAASAKPAARKRTRTRRTSGGTATAPADAAADDDSRGAATQPAATKPTATKPTAPKPAAPKPAAAKSTPSRTAAPKSTGPAKEPAAGDEAATKRPPQRSSRRGRASVPAWDDIMFGAKHPED</sequence>
<dbReference type="OrthoDB" id="5180791at2"/>
<evidence type="ECO:0000256" key="1">
    <source>
        <dbReference type="SAM" id="MobiDB-lite"/>
    </source>
</evidence>
<feature type="compositionally biased region" description="Basic residues" evidence="1">
    <location>
        <begin position="643"/>
        <end position="652"/>
    </location>
</feature>
<feature type="domain" description="DUF3071" evidence="2">
    <location>
        <begin position="1"/>
        <end position="163"/>
    </location>
</feature>
<dbReference type="NCBIfam" id="NF040712">
    <property type="entry name" value="SepH"/>
    <property type="match status" value="1"/>
</dbReference>
<organism evidence="3 4">
    <name type="scientific">Kineosphaera limosa NBRC 100340</name>
    <dbReference type="NCBI Taxonomy" id="1184609"/>
    <lineage>
        <taxon>Bacteria</taxon>
        <taxon>Bacillati</taxon>
        <taxon>Actinomycetota</taxon>
        <taxon>Actinomycetes</taxon>
        <taxon>Micrococcales</taxon>
        <taxon>Dermatophilaceae</taxon>
        <taxon>Kineosphaera</taxon>
    </lineage>
</organism>